<feature type="chain" id="PRO_5045583885" description="Protein IcmL (DotI)" evidence="1">
    <location>
        <begin position="24"/>
        <end position="147"/>
    </location>
</feature>
<evidence type="ECO:0008006" key="4">
    <source>
        <dbReference type="Google" id="ProtNLM"/>
    </source>
</evidence>
<name>A0ABY8AS21_9GAMM</name>
<feature type="signal peptide" evidence="1">
    <location>
        <begin position="1"/>
        <end position="23"/>
    </location>
</feature>
<protein>
    <recommendedName>
        <fullName evidence="4">Protein IcmL (DotI)</fullName>
    </recommendedName>
</protein>
<keyword evidence="1" id="KW-0732">Signal</keyword>
<accession>A0ABY8AS21</accession>
<organism evidence="2 3">
    <name type="scientific">Legionella cardiaca</name>
    <dbReference type="NCBI Taxonomy" id="1071983"/>
    <lineage>
        <taxon>Bacteria</taxon>
        <taxon>Pseudomonadati</taxon>
        <taxon>Pseudomonadota</taxon>
        <taxon>Gammaproteobacteria</taxon>
        <taxon>Legionellales</taxon>
        <taxon>Legionellaceae</taxon>
        <taxon>Legionella</taxon>
    </lineage>
</organism>
<evidence type="ECO:0000256" key="1">
    <source>
        <dbReference type="SAM" id="SignalP"/>
    </source>
</evidence>
<sequence length="147" mass="17030">MKHDRLLPFILFICFFLPSTHYADDKELNVLSWTQETLLSTLAISYKTTPNDFALMRKRYTLNAWGALETFFSDKITDVKNKKLVLHPQPFTQPILIEQGVTSGIQYWRVNQIFIIPELNSTLNIVVLVIKGNDPPYLIQSLSMIRN</sequence>
<proteinExistence type="predicted"/>
<keyword evidence="3" id="KW-1185">Reference proteome</keyword>
<evidence type="ECO:0000313" key="3">
    <source>
        <dbReference type="Proteomes" id="UP001222087"/>
    </source>
</evidence>
<evidence type="ECO:0000313" key="2">
    <source>
        <dbReference type="EMBL" id="WED42564.1"/>
    </source>
</evidence>
<dbReference type="Proteomes" id="UP001222087">
    <property type="component" value="Chromosome"/>
</dbReference>
<reference evidence="2 3" key="1">
    <citation type="submission" date="2023-02" db="EMBL/GenBank/DDBJ databases">
        <title>Genome Sequence of L. cardiaca H63T.</title>
        <authorList>
            <person name="Lopez A.E."/>
            <person name="Cianciotto N.P."/>
        </authorList>
    </citation>
    <scope>NUCLEOTIDE SEQUENCE [LARGE SCALE GENOMIC DNA]</scope>
    <source>
        <strain evidence="2 3">H63</strain>
    </source>
</reference>
<gene>
    <name evidence="2" type="ORF">PXX05_11680</name>
</gene>
<dbReference type="EMBL" id="CP119078">
    <property type="protein sequence ID" value="WED42564.1"/>
    <property type="molecule type" value="Genomic_DNA"/>
</dbReference>
<dbReference type="RefSeq" id="WP_275088386.1">
    <property type="nucleotide sequence ID" value="NZ_CP119078.1"/>
</dbReference>